<name>A0ABR4I7A2_9EURO</name>
<comment type="caution">
    <text evidence="4">The sequence shown here is derived from an EMBL/GenBank/DDBJ whole genome shotgun (WGS) entry which is preliminary data.</text>
</comment>
<dbReference type="PROSITE" id="PS00061">
    <property type="entry name" value="ADH_SHORT"/>
    <property type="match status" value="1"/>
</dbReference>
<reference evidence="4 5" key="1">
    <citation type="submission" date="2024-07" db="EMBL/GenBank/DDBJ databases">
        <title>Section-level genome sequencing and comparative genomics of Aspergillus sections Usti and Cavernicolus.</title>
        <authorList>
            <consortium name="Lawrence Berkeley National Laboratory"/>
            <person name="Nybo J.L."/>
            <person name="Vesth T.C."/>
            <person name="Theobald S."/>
            <person name="Frisvad J.C."/>
            <person name="Larsen T.O."/>
            <person name="Kjaerboelling I."/>
            <person name="Rothschild-Mancinelli K."/>
            <person name="Lyhne E.K."/>
            <person name="Kogle M.E."/>
            <person name="Barry K."/>
            <person name="Clum A."/>
            <person name="Na H."/>
            <person name="Ledsgaard L."/>
            <person name="Lin J."/>
            <person name="Lipzen A."/>
            <person name="Kuo A."/>
            <person name="Riley R."/>
            <person name="Mondo S."/>
            <person name="LaButti K."/>
            <person name="Haridas S."/>
            <person name="Pangalinan J."/>
            <person name="Salamov A.A."/>
            <person name="Simmons B.A."/>
            <person name="Magnuson J.K."/>
            <person name="Chen J."/>
            <person name="Drula E."/>
            <person name="Henrissat B."/>
            <person name="Wiebenga A."/>
            <person name="Lubbers R.J."/>
            <person name="Gomes A.C."/>
            <person name="Makela M.R."/>
            <person name="Stajich J."/>
            <person name="Grigoriev I.V."/>
            <person name="Mortensen U.H."/>
            <person name="De vries R.P."/>
            <person name="Baker S.E."/>
            <person name="Andersen M.R."/>
        </authorList>
    </citation>
    <scope>NUCLEOTIDE SEQUENCE [LARGE SCALE GENOMIC DNA]</scope>
    <source>
        <strain evidence="4 5">CBS 600.67</strain>
    </source>
</reference>
<accession>A0ABR4I7A2</accession>
<dbReference type="PRINTS" id="PR00080">
    <property type="entry name" value="SDRFAMILY"/>
</dbReference>
<dbReference type="InterPro" id="IPR020904">
    <property type="entry name" value="Sc_DH/Rdtase_CS"/>
</dbReference>
<dbReference type="SUPFAM" id="SSF51735">
    <property type="entry name" value="NAD(P)-binding Rossmann-fold domains"/>
    <property type="match status" value="1"/>
</dbReference>
<keyword evidence="2" id="KW-0521">NADP</keyword>
<feature type="domain" description="Ketoreductase" evidence="3">
    <location>
        <begin position="9"/>
        <end position="171"/>
    </location>
</feature>
<dbReference type="Proteomes" id="UP001610335">
    <property type="component" value="Unassembled WGS sequence"/>
</dbReference>
<dbReference type="SMART" id="SM00822">
    <property type="entry name" value="PKS_KR"/>
    <property type="match status" value="1"/>
</dbReference>
<keyword evidence="5" id="KW-1185">Reference proteome</keyword>
<protein>
    <recommendedName>
        <fullName evidence="3">Ketoreductase domain-containing protein</fullName>
    </recommendedName>
</protein>
<evidence type="ECO:0000313" key="4">
    <source>
        <dbReference type="EMBL" id="KAL2823627.1"/>
    </source>
</evidence>
<dbReference type="PANTHER" id="PTHR42760">
    <property type="entry name" value="SHORT-CHAIN DEHYDROGENASES/REDUCTASES FAMILY MEMBER"/>
    <property type="match status" value="1"/>
</dbReference>
<dbReference type="Gene3D" id="3.40.50.720">
    <property type="entry name" value="NAD(P)-binding Rossmann-like Domain"/>
    <property type="match status" value="1"/>
</dbReference>
<evidence type="ECO:0000256" key="1">
    <source>
        <dbReference type="ARBA" id="ARBA00006484"/>
    </source>
</evidence>
<dbReference type="InterPro" id="IPR057326">
    <property type="entry name" value="KR_dom"/>
</dbReference>
<dbReference type="EMBL" id="JBFXLS010000051">
    <property type="protein sequence ID" value="KAL2823627.1"/>
    <property type="molecule type" value="Genomic_DNA"/>
</dbReference>
<comment type="similarity">
    <text evidence="1">Belongs to the short-chain dehydrogenases/reductases (SDR) family.</text>
</comment>
<evidence type="ECO:0000256" key="2">
    <source>
        <dbReference type="ARBA" id="ARBA00022857"/>
    </source>
</evidence>
<dbReference type="Pfam" id="PF13561">
    <property type="entry name" value="adh_short_C2"/>
    <property type="match status" value="1"/>
</dbReference>
<evidence type="ECO:0000259" key="3">
    <source>
        <dbReference type="SMART" id="SM00822"/>
    </source>
</evidence>
<gene>
    <name evidence="4" type="ORF">BDW59DRAFT_180629</name>
</gene>
<dbReference type="CDD" id="cd05233">
    <property type="entry name" value="SDR_c"/>
    <property type="match status" value="1"/>
</dbReference>
<dbReference type="InterPro" id="IPR002347">
    <property type="entry name" value="SDR_fam"/>
</dbReference>
<dbReference type="InterPro" id="IPR036291">
    <property type="entry name" value="NAD(P)-bd_dom_sf"/>
</dbReference>
<dbReference type="PRINTS" id="PR00081">
    <property type="entry name" value="GDHRDH"/>
</dbReference>
<sequence>MDPRLFSSKVYLVTGGNAGIGLAITKQLLEGQAYVYVLDLPTNQSEELKAITNDRLHYVSGDVRDRTACRELVASIVTKHARLDGLVNNAGICPLEGPLPDDSLFDEIIDVNLKGTWNVGVAALHQMKTQPWGASIVNIGSTSSLVGVARLPGYTASKHAVLGLTRAWAQDFAGNNIRVNCVGPGGTDTAMARGPLQTVMGPRFGVDKTDDELLALVAKSIPIGRIARPEEIANIVCFLLSDLASYITGQAVHSSGGTLP</sequence>
<evidence type="ECO:0000313" key="5">
    <source>
        <dbReference type="Proteomes" id="UP001610335"/>
    </source>
</evidence>
<dbReference type="PANTHER" id="PTHR42760:SF135">
    <property type="entry name" value="BLL7886 PROTEIN"/>
    <property type="match status" value="1"/>
</dbReference>
<proteinExistence type="inferred from homology"/>
<organism evidence="4 5">
    <name type="scientific">Aspergillus cavernicola</name>
    <dbReference type="NCBI Taxonomy" id="176166"/>
    <lineage>
        <taxon>Eukaryota</taxon>
        <taxon>Fungi</taxon>
        <taxon>Dikarya</taxon>
        <taxon>Ascomycota</taxon>
        <taxon>Pezizomycotina</taxon>
        <taxon>Eurotiomycetes</taxon>
        <taxon>Eurotiomycetidae</taxon>
        <taxon>Eurotiales</taxon>
        <taxon>Aspergillaceae</taxon>
        <taxon>Aspergillus</taxon>
        <taxon>Aspergillus subgen. Nidulantes</taxon>
    </lineage>
</organism>